<evidence type="ECO:0000313" key="2">
    <source>
        <dbReference type="Proteomes" id="UP000253729"/>
    </source>
</evidence>
<keyword evidence="2" id="KW-1185">Reference proteome</keyword>
<accession>A0A3F3Q1I0</accession>
<reference evidence="1 2" key="1">
    <citation type="submission" date="2018-07" db="EMBL/GenBank/DDBJ databases">
        <title>The genomes of Aspergillus section Nigri reveals drivers in fungal speciation.</title>
        <authorList>
            <consortium name="DOE Joint Genome Institute"/>
            <person name="Vesth T.C."/>
            <person name="Nybo J."/>
            <person name="Theobald S."/>
            <person name="Brandl J."/>
            <person name="Frisvad J.C."/>
            <person name="Nielsen K.F."/>
            <person name="Lyhne E.K."/>
            <person name="Kogle M.E."/>
            <person name="Kuo A."/>
            <person name="Riley R."/>
            <person name="Clum A."/>
            <person name="Nolan M."/>
            <person name="Lipzen A."/>
            <person name="Salamov A."/>
            <person name="Henrissat B."/>
            <person name="Wiebenga A."/>
            <person name="De vries R.P."/>
            <person name="Grigoriev I.V."/>
            <person name="Mortensen U.H."/>
            <person name="Andersen M.R."/>
            <person name="Baker S.E."/>
        </authorList>
    </citation>
    <scope>NUCLEOTIDE SEQUENCE [LARGE SCALE GENOMIC DNA]</scope>
    <source>
        <strain evidence="1 2">CBS 139.54b</strain>
    </source>
</reference>
<dbReference type="AlphaFoldDB" id="A0A3F3Q1I0"/>
<evidence type="ECO:0000313" key="1">
    <source>
        <dbReference type="EMBL" id="RDH33008.1"/>
    </source>
</evidence>
<gene>
    <name evidence="1" type="ORF">BDQ94DRAFT_144286</name>
</gene>
<dbReference type="RefSeq" id="XP_026626030.1">
    <property type="nucleotide sequence ID" value="XM_026766424.1"/>
</dbReference>
<organism evidence="1 2">
    <name type="scientific">Aspergillus welwitschiae</name>
    <dbReference type="NCBI Taxonomy" id="1341132"/>
    <lineage>
        <taxon>Eukaryota</taxon>
        <taxon>Fungi</taxon>
        <taxon>Dikarya</taxon>
        <taxon>Ascomycota</taxon>
        <taxon>Pezizomycotina</taxon>
        <taxon>Eurotiomycetes</taxon>
        <taxon>Eurotiomycetidae</taxon>
        <taxon>Eurotiales</taxon>
        <taxon>Aspergillaceae</taxon>
        <taxon>Aspergillus</taxon>
        <taxon>Aspergillus subgen. Circumdati</taxon>
    </lineage>
</organism>
<name>A0A3F3Q1I0_9EURO</name>
<dbReference type="EMBL" id="KZ852048">
    <property type="protein sequence ID" value="RDH33008.1"/>
    <property type="molecule type" value="Genomic_DNA"/>
</dbReference>
<protein>
    <submittedName>
        <fullName evidence="1">Uncharacterized protein</fullName>
    </submittedName>
</protein>
<dbReference type="Proteomes" id="UP000253729">
    <property type="component" value="Unassembled WGS sequence"/>
</dbReference>
<sequence>MITLDEGRIDRTILIVMGVLCIWGTRSTWHGFEARLLLFRFISCDRTIEVNYRRVGQPGPVKLNSWLDWLNPHALPVNATPTAHLSLCLCVSVSLSLPFDLPLCLPPPFQFGPHSLCH</sequence>
<dbReference type="GeneID" id="38134780"/>
<proteinExistence type="predicted"/>